<evidence type="ECO:0000256" key="2">
    <source>
        <dbReference type="ARBA" id="ARBA00006434"/>
    </source>
</evidence>
<protein>
    <submittedName>
        <fullName evidence="13">Uncharacterized protein</fullName>
    </submittedName>
</protein>
<gene>
    <name evidence="13" type="ORF">XAT740_LOCUS64407</name>
</gene>
<organism evidence="13 14">
    <name type="scientific">Adineta ricciae</name>
    <name type="common">Rotifer</name>
    <dbReference type="NCBI Taxonomy" id="249248"/>
    <lineage>
        <taxon>Eukaryota</taxon>
        <taxon>Metazoa</taxon>
        <taxon>Spiralia</taxon>
        <taxon>Gnathifera</taxon>
        <taxon>Rotifera</taxon>
        <taxon>Eurotatoria</taxon>
        <taxon>Bdelloidea</taxon>
        <taxon>Adinetida</taxon>
        <taxon>Adinetidae</taxon>
        <taxon>Adineta</taxon>
    </lineage>
</organism>
<dbReference type="PANTHER" id="PTHR42985:SF45">
    <property type="entry name" value="SODIUM_IODIDE COTRANSPORTER-LIKE"/>
    <property type="match status" value="1"/>
</dbReference>
<comment type="similarity">
    <text evidence="2 11">Belongs to the sodium:solute symporter (SSF) (TC 2.A.21) family.</text>
</comment>
<keyword evidence="9 12" id="KW-0472">Membrane</keyword>
<dbReference type="GO" id="GO:0015293">
    <property type="term" value="F:symporter activity"/>
    <property type="evidence" value="ECO:0007669"/>
    <property type="project" value="TreeGrafter"/>
</dbReference>
<dbReference type="EMBL" id="CAJNOR010022263">
    <property type="protein sequence ID" value="CAF1691901.1"/>
    <property type="molecule type" value="Genomic_DNA"/>
</dbReference>
<dbReference type="Proteomes" id="UP000663828">
    <property type="component" value="Unassembled WGS sequence"/>
</dbReference>
<evidence type="ECO:0000256" key="3">
    <source>
        <dbReference type="ARBA" id="ARBA00022448"/>
    </source>
</evidence>
<accession>A0A816I122</accession>
<evidence type="ECO:0000256" key="7">
    <source>
        <dbReference type="ARBA" id="ARBA00023053"/>
    </source>
</evidence>
<dbReference type="GO" id="GO:0005886">
    <property type="term" value="C:plasma membrane"/>
    <property type="evidence" value="ECO:0007669"/>
    <property type="project" value="UniProtKB-SubCell"/>
</dbReference>
<feature type="non-terminal residue" evidence="13">
    <location>
        <position position="1"/>
    </location>
</feature>
<keyword evidence="6 12" id="KW-1133">Transmembrane helix</keyword>
<dbReference type="InterPro" id="IPR051163">
    <property type="entry name" value="Sodium:Solute_Symporter_SSF"/>
</dbReference>
<reference evidence="13" key="1">
    <citation type="submission" date="2021-02" db="EMBL/GenBank/DDBJ databases">
        <authorList>
            <person name="Nowell W R."/>
        </authorList>
    </citation>
    <scope>NUCLEOTIDE SEQUENCE</scope>
</reference>
<proteinExistence type="inferred from homology"/>
<evidence type="ECO:0000313" key="14">
    <source>
        <dbReference type="Proteomes" id="UP000663828"/>
    </source>
</evidence>
<sequence>MGGIKAIIWTDVLQALVMYTGIVIAITHGLIRVGGIESVFLIAKHGSRIEFDNMSLDPRTRHTIWSIFIGSSLNLLVL</sequence>
<evidence type="ECO:0000256" key="6">
    <source>
        <dbReference type="ARBA" id="ARBA00022989"/>
    </source>
</evidence>
<dbReference type="PROSITE" id="PS50283">
    <property type="entry name" value="NA_SOLUT_SYMP_3"/>
    <property type="match status" value="1"/>
</dbReference>
<dbReference type="Pfam" id="PF00474">
    <property type="entry name" value="SSF"/>
    <property type="match status" value="1"/>
</dbReference>
<feature type="transmembrane region" description="Helical" evidence="12">
    <location>
        <begin position="12"/>
        <end position="31"/>
    </location>
</feature>
<comment type="subcellular location">
    <subcellularLocation>
        <location evidence="1">Cell membrane</location>
        <topology evidence="1">Multi-pass membrane protein</topology>
    </subcellularLocation>
</comment>
<keyword evidence="4" id="KW-1003">Cell membrane</keyword>
<evidence type="ECO:0000313" key="13">
    <source>
        <dbReference type="EMBL" id="CAF1691901.1"/>
    </source>
</evidence>
<keyword evidence="14" id="KW-1185">Reference proteome</keyword>
<name>A0A816I122_ADIRI</name>
<evidence type="ECO:0000256" key="10">
    <source>
        <dbReference type="ARBA" id="ARBA00023201"/>
    </source>
</evidence>
<dbReference type="PANTHER" id="PTHR42985">
    <property type="entry name" value="SODIUM-COUPLED MONOCARBOXYLATE TRANSPORTER"/>
    <property type="match status" value="1"/>
</dbReference>
<dbReference type="InterPro" id="IPR001734">
    <property type="entry name" value="Na/solute_symporter"/>
</dbReference>
<dbReference type="InterPro" id="IPR038377">
    <property type="entry name" value="Na/Glc_symporter_sf"/>
</dbReference>
<evidence type="ECO:0000256" key="9">
    <source>
        <dbReference type="ARBA" id="ARBA00023136"/>
    </source>
</evidence>
<keyword evidence="3" id="KW-0813">Transport</keyword>
<evidence type="ECO:0000256" key="4">
    <source>
        <dbReference type="ARBA" id="ARBA00022475"/>
    </source>
</evidence>
<evidence type="ECO:0000256" key="8">
    <source>
        <dbReference type="ARBA" id="ARBA00023065"/>
    </source>
</evidence>
<evidence type="ECO:0000256" key="12">
    <source>
        <dbReference type="SAM" id="Phobius"/>
    </source>
</evidence>
<dbReference type="GO" id="GO:0006814">
    <property type="term" value="P:sodium ion transport"/>
    <property type="evidence" value="ECO:0007669"/>
    <property type="project" value="UniProtKB-KW"/>
</dbReference>
<comment type="caution">
    <text evidence="13">The sequence shown here is derived from an EMBL/GenBank/DDBJ whole genome shotgun (WGS) entry which is preliminary data.</text>
</comment>
<keyword evidence="7" id="KW-0915">Sodium</keyword>
<evidence type="ECO:0000256" key="1">
    <source>
        <dbReference type="ARBA" id="ARBA00004651"/>
    </source>
</evidence>
<keyword evidence="10" id="KW-0739">Sodium transport</keyword>
<evidence type="ECO:0000256" key="5">
    <source>
        <dbReference type="ARBA" id="ARBA00022692"/>
    </source>
</evidence>
<evidence type="ECO:0000256" key="11">
    <source>
        <dbReference type="RuleBase" id="RU362091"/>
    </source>
</evidence>
<keyword evidence="5 12" id="KW-0812">Transmembrane</keyword>
<keyword evidence="8" id="KW-0406">Ion transport</keyword>
<dbReference type="AlphaFoldDB" id="A0A816I122"/>
<dbReference type="Gene3D" id="1.20.1730.10">
    <property type="entry name" value="Sodium/glucose cotransporter"/>
    <property type="match status" value="1"/>
</dbReference>